<name>A0A916JLP7_9FLAO</name>
<gene>
    <name evidence="1" type="ORF">CRYO30217_01022</name>
</gene>
<protein>
    <recommendedName>
        <fullName evidence="3">Sulfotransferase family protein</fullName>
    </recommendedName>
</protein>
<dbReference type="Pfam" id="PF17784">
    <property type="entry name" value="Sulfotransfer_4"/>
    <property type="match status" value="1"/>
</dbReference>
<accession>A0A916JLP7</accession>
<dbReference type="RefSeq" id="WP_258541241.1">
    <property type="nucleotide sequence ID" value="NZ_OU015584.1"/>
</dbReference>
<dbReference type="Proteomes" id="UP000683507">
    <property type="component" value="Chromosome"/>
</dbReference>
<keyword evidence="2" id="KW-1185">Reference proteome</keyword>
<dbReference type="KEGG" id="ptan:CRYO30217_01022"/>
<organism evidence="1 2">
    <name type="scientific">Parvicella tangerina</name>
    <dbReference type="NCBI Taxonomy" id="2829795"/>
    <lineage>
        <taxon>Bacteria</taxon>
        <taxon>Pseudomonadati</taxon>
        <taxon>Bacteroidota</taxon>
        <taxon>Flavobacteriia</taxon>
        <taxon>Flavobacteriales</taxon>
        <taxon>Parvicellaceae</taxon>
        <taxon>Parvicella</taxon>
    </lineage>
</organism>
<reference evidence="1" key="1">
    <citation type="submission" date="2021-04" db="EMBL/GenBank/DDBJ databases">
        <authorList>
            <person name="Rodrigo-Torres L."/>
            <person name="Arahal R. D."/>
            <person name="Lucena T."/>
        </authorList>
    </citation>
    <scope>NUCLEOTIDE SEQUENCE</scope>
    <source>
        <strain evidence="1">AS29M-1</strain>
    </source>
</reference>
<evidence type="ECO:0000313" key="2">
    <source>
        <dbReference type="Proteomes" id="UP000683507"/>
    </source>
</evidence>
<evidence type="ECO:0008006" key="3">
    <source>
        <dbReference type="Google" id="ProtNLM"/>
    </source>
</evidence>
<dbReference type="AlphaFoldDB" id="A0A916JLP7"/>
<dbReference type="SUPFAM" id="SSF52540">
    <property type="entry name" value="P-loop containing nucleoside triphosphate hydrolases"/>
    <property type="match status" value="1"/>
</dbReference>
<sequence length="210" mass="24537">MFKSKFNKEKVFCIGYGKTGTTTIGKVLEDFGYDLGDQPTAELLIYEYHKRNFKAISDYCLTANAFQDLPFAAPFLFIYLDQIFPNAKFILTRRDNPEQWYSSLVRFHSKKWSDGVNPPSKEELLKAGYRNQTFAYDTKHIVFNSTDEDLYHKDTLISSYESHNKAAKEYFRTKSNFIEINVSNKGDYVRLCEFLNKTPKGDDFPWLNKT</sequence>
<dbReference type="PANTHER" id="PTHR36978">
    <property type="entry name" value="P-LOOP CONTAINING NUCLEOTIDE TRIPHOSPHATE HYDROLASE"/>
    <property type="match status" value="1"/>
</dbReference>
<dbReference type="EMBL" id="OU015584">
    <property type="protein sequence ID" value="CAG5079699.1"/>
    <property type="molecule type" value="Genomic_DNA"/>
</dbReference>
<evidence type="ECO:0000313" key="1">
    <source>
        <dbReference type="EMBL" id="CAG5079699.1"/>
    </source>
</evidence>
<dbReference type="Gene3D" id="3.40.50.300">
    <property type="entry name" value="P-loop containing nucleotide triphosphate hydrolases"/>
    <property type="match status" value="1"/>
</dbReference>
<proteinExistence type="predicted"/>
<dbReference type="PANTHER" id="PTHR36978:SF4">
    <property type="entry name" value="P-LOOP CONTAINING NUCLEOSIDE TRIPHOSPHATE HYDROLASE PROTEIN"/>
    <property type="match status" value="1"/>
</dbReference>
<dbReference type="InterPro" id="IPR040632">
    <property type="entry name" value="Sulfotransfer_4"/>
</dbReference>
<dbReference type="InterPro" id="IPR027417">
    <property type="entry name" value="P-loop_NTPase"/>
</dbReference>